<gene>
    <name evidence="1" type="ORF">BI344_22445</name>
</gene>
<dbReference type="EMBL" id="MKCT01000003">
    <property type="protein sequence ID" value="OHX20906.1"/>
    <property type="molecule type" value="Genomic_DNA"/>
</dbReference>
<proteinExistence type="predicted"/>
<protein>
    <submittedName>
        <fullName evidence="1">Uncharacterized protein</fullName>
    </submittedName>
</protein>
<sequence>MDAGIPIVEEEVVDADTDPNRLLGRPFQYVEKAVWADDRIEWSDEKQICTVEVFKNKQELQARKKRIEKIGRAWSQAVQYQFSKGLVLIRLDRRLTPDEAADYGKVLKKLPL</sequence>
<dbReference type="Proteomes" id="UP000180280">
    <property type="component" value="Unassembled WGS sequence"/>
</dbReference>
<evidence type="ECO:0000313" key="1">
    <source>
        <dbReference type="EMBL" id="OHX20906.1"/>
    </source>
</evidence>
<organism evidence="1 2">
    <name type="scientific">Chromobacterium sphagni</name>
    <dbReference type="NCBI Taxonomy" id="1903179"/>
    <lineage>
        <taxon>Bacteria</taxon>
        <taxon>Pseudomonadati</taxon>
        <taxon>Pseudomonadota</taxon>
        <taxon>Betaproteobacteria</taxon>
        <taxon>Neisseriales</taxon>
        <taxon>Chromobacteriaceae</taxon>
        <taxon>Chromobacterium</taxon>
    </lineage>
</organism>
<comment type="caution">
    <text evidence="1">The sequence shown here is derived from an EMBL/GenBank/DDBJ whole genome shotgun (WGS) entry which is preliminary data.</text>
</comment>
<keyword evidence="2" id="KW-1185">Reference proteome</keyword>
<evidence type="ECO:0000313" key="2">
    <source>
        <dbReference type="Proteomes" id="UP000180280"/>
    </source>
</evidence>
<accession>A0ABX3CF26</accession>
<reference evidence="1 2" key="1">
    <citation type="submission" date="2016-09" db="EMBL/GenBank/DDBJ databases">
        <title>Chromobacterium muskegensis sp. nov., an insecticidal bacterium isolated from Sphagnum bogs.</title>
        <authorList>
            <person name="Sparks M.E."/>
            <person name="Blackburn M.B."/>
            <person name="Gundersen-Rindal D.E."/>
            <person name="Mitchell A."/>
            <person name="Farrar R."/>
            <person name="Kuhar D."/>
        </authorList>
    </citation>
    <scope>NUCLEOTIDE SEQUENCE [LARGE SCALE GENOMIC DNA]</scope>
    <source>
        <strain evidence="1 2">14B-1</strain>
    </source>
</reference>
<name>A0ABX3CF26_9NEIS</name>